<dbReference type="EMBL" id="UINC01131993">
    <property type="protein sequence ID" value="SVD14029.1"/>
    <property type="molecule type" value="Genomic_DNA"/>
</dbReference>
<accession>A0A382SVT0</accession>
<feature type="non-terminal residue" evidence="1">
    <location>
        <position position="49"/>
    </location>
</feature>
<organism evidence="1">
    <name type="scientific">marine metagenome</name>
    <dbReference type="NCBI Taxonomy" id="408172"/>
    <lineage>
        <taxon>unclassified sequences</taxon>
        <taxon>metagenomes</taxon>
        <taxon>ecological metagenomes</taxon>
    </lineage>
</organism>
<evidence type="ECO:0008006" key="2">
    <source>
        <dbReference type="Google" id="ProtNLM"/>
    </source>
</evidence>
<reference evidence="1" key="1">
    <citation type="submission" date="2018-05" db="EMBL/GenBank/DDBJ databases">
        <authorList>
            <person name="Lanie J.A."/>
            <person name="Ng W.-L."/>
            <person name="Kazmierczak K.M."/>
            <person name="Andrzejewski T.M."/>
            <person name="Davidsen T.M."/>
            <person name="Wayne K.J."/>
            <person name="Tettelin H."/>
            <person name="Glass J.I."/>
            <person name="Rusch D."/>
            <person name="Podicherti R."/>
            <person name="Tsui H.-C.T."/>
            <person name="Winkler M.E."/>
        </authorList>
    </citation>
    <scope>NUCLEOTIDE SEQUENCE</scope>
</reference>
<name>A0A382SVT0_9ZZZZ</name>
<sequence length="49" mass="5540">MNNLEDFSKQTTTFLEQPRPILVGGEWICPSHLKWLQTINPADGEVVGE</sequence>
<proteinExistence type="predicted"/>
<evidence type="ECO:0000313" key="1">
    <source>
        <dbReference type="EMBL" id="SVD14029.1"/>
    </source>
</evidence>
<gene>
    <name evidence="1" type="ORF">METZ01_LOCUS366883</name>
</gene>
<dbReference type="AlphaFoldDB" id="A0A382SVT0"/>
<protein>
    <recommendedName>
        <fullName evidence="2">Aldehyde dehydrogenase domain-containing protein</fullName>
    </recommendedName>
</protein>